<organism evidence="2 3">
    <name type="scientific">Maribellus comscasis</name>
    <dbReference type="NCBI Taxonomy" id="2681766"/>
    <lineage>
        <taxon>Bacteria</taxon>
        <taxon>Pseudomonadati</taxon>
        <taxon>Bacteroidota</taxon>
        <taxon>Bacteroidia</taxon>
        <taxon>Marinilabiliales</taxon>
        <taxon>Prolixibacteraceae</taxon>
        <taxon>Maribellus</taxon>
    </lineage>
</organism>
<reference evidence="2 3" key="1">
    <citation type="submission" date="2019-11" db="EMBL/GenBank/DDBJ databases">
        <authorList>
            <person name="Zheng R.K."/>
            <person name="Sun C.M."/>
        </authorList>
    </citation>
    <scope>NUCLEOTIDE SEQUENCE [LARGE SCALE GENOMIC DNA]</scope>
    <source>
        <strain evidence="2 3">WC007</strain>
    </source>
</reference>
<gene>
    <name evidence="2" type="ORF">GM418_08190</name>
</gene>
<feature type="chain" id="PRO_5026359554" description="Methane oxygenase PmoA" evidence="1">
    <location>
        <begin position="25"/>
        <end position="299"/>
    </location>
</feature>
<sequence length="299" mass="34048">MKIKTQTFLIISFLLINSVTSAQSKVTAQKVGDKIEFRTNGNLITSYIVSEYEKYPFFFPVNGPSKANVTSMRNALYPHHSSLFFGCDRVNGGNYWQEGLERGQIISLREDVLETGGIKAVIENECIWRRPGADAPIKDKRKISVSVPADDKYQIDFEISMEMLMDVTIQKTNHSLFSARMDMDIAVVNGGTLVNSEGESGEEETFGKRAAWMDYYGERMGKTEGLAILQHPSNDWYPAPWFTRDYGFFSPTPMYWPENDEYISLKKGEKIHLKYRVVVHSGDHLEADIAGEFESFKEE</sequence>
<dbReference type="RefSeq" id="WP_158864966.1">
    <property type="nucleotide sequence ID" value="NZ_CP046401.1"/>
</dbReference>
<dbReference type="AlphaFoldDB" id="A0A6I6JRE8"/>
<evidence type="ECO:0000313" key="2">
    <source>
        <dbReference type="EMBL" id="QGY43638.1"/>
    </source>
</evidence>
<evidence type="ECO:0000313" key="3">
    <source>
        <dbReference type="Proteomes" id="UP000428260"/>
    </source>
</evidence>
<dbReference type="Pfam" id="PF14100">
    <property type="entry name" value="DUF6807"/>
    <property type="match status" value="1"/>
</dbReference>
<dbReference type="EMBL" id="CP046401">
    <property type="protein sequence ID" value="QGY43638.1"/>
    <property type="molecule type" value="Genomic_DNA"/>
</dbReference>
<evidence type="ECO:0008006" key="4">
    <source>
        <dbReference type="Google" id="ProtNLM"/>
    </source>
</evidence>
<accession>A0A6I6JRE8</accession>
<evidence type="ECO:0000256" key="1">
    <source>
        <dbReference type="SAM" id="SignalP"/>
    </source>
</evidence>
<name>A0A6I6JRE8_9BACT</name>
<dbReference type="KEGG" id="mcos:GM418_08190"/>
<dbReference type="Proteomes" id="UP000428260">
    <property type="component" value="Chromosome"/>
</dbReference>
<keyword evidence="1" id="KW-0732">Signal</keyword>
<dbReference type="InterPro" id="IPR029475">
    <property type="entry name" value="DUF6807"/>
</dbReference>
<protein>
    <recommendedName>
        <fullName evidence="4">Methane oxygenase PmoA</fullName>
    </recommendedName>
</protein>
<feature type="signal peptide" evidence="1">
    <location>
        <begin position="1"/>
        <end position="24"/>
    </location>
</feature>
<proteinExistence type="predicted"/>
<keyword evidence="3" id="KW-1185">Reference proteome</keyword>